<keyword evidence="2" id="KW-1185">Reference proteome</keyword>
<evidence type="ECO:0000313" key="1">
    <source>
        <dbReference type="EMBL" id="MDX8046884.1"/>
    </source>
</evidence>
<comment type="caution">
    <text evidence="1">The sequence shown here is derived from an EMBL/GenBank/DDBJ whole genome shotgun (WGS) entry which is preliminary data.</text>
</comment>
<gene>
    <name evidence="1" type="ORF">SH601_12900</name>
</gene>
<dbReference type="EMBL" id="JAWZSR010000007">
    <property type="protein sequence ID" value="MDX8046884.1"/>
    <property type="molecule type" value="Genomic_DNA"/>
</dbReference>
<name>A0ACC6M7C3_9BACI</name>
<protein>
    <submittedName>
        <fullName evidence="1">Tyrosine-type recombinase/integrase</fullName>
    </submittedName>
</protein>
<proteinExistence type="predicted"/>
<organism evidence="1 2">
    <name type="scientific">Gracilibacillus pellucidus</name>
    <dbReference type="NCBI Taxonomy" id="3095368"/>
    <lineage>
        <taxon>Bacteria</taxon>
        <taxon>Bacillati</taxon>
        <taxon>Bacillota</taxon>
        <taxon>Bacilli</taxon>
        <taxon>Bacillales</taxon>
        <taxon>Bacillaceae</taxon>
        <taxon>Gracilibacillus</taxon>
    </lineage>
</organism>
<evidence type="ECO:0000313" key="2">
    <source>
        <dbReference type="Proteomes" id="UP001277972"/>
    </source>
</evidence>
<reference evidence="1" key="1">
    <citation type="submission" date="2023-11" db="EMBL/GenBank/DDBJ databases">
        <title>Gracilibacillus pellucida a moderately halophilic bacterium isolated from saline soil in Xinjiang province.</title>
        <authorList>
            <person name="Zhang Z."/>
            <person name="Tan F."/>
            <person name="Wang Y."/>
            <person name="Xia M."/>
        </authorList>
    </citation>
    <scope>NUCLEOTIDE SEQUENCE</scope>
    <source>
        <strain evidence="1">S3-1-1</strain>
    </source>
</reference>
<dbReference type="Proteomes" id="UP001277972">
    <property type="component" value="Unassembled WGS sequence"/>
</dbReference>
<accession>A0ACC6M7C3</accession>
<sequence length="185" mass="21606">MEFVFPIKDIDTIRKLKVHLKKRSLRDYLLFVFEINTGMRINDLLTLQVKQVWNGEQPHEFIQSTHYTFNKPIYLNTKICQALKLYLEQTNLSANDYLFKTKNASSPITRQQAYRIINKAAREIGIHEKTGIHTLRKTFGYHAYKKGIAISIIKDIYGHSTTTETLQYIGIERNLETSIKVDVNL</sequence>